<protein>
    <submittedName>
        <fullName evidence="1">Uncharacterized protein</fullName>
    </submittedName>
</protein>
<dbReference type="AlphaFoldDB" id="A0A8X6X8B9"/>
<proteinExistence type="predicted"/>
<name>A0A8X6X8B9_9ARAC</name>
<evidence type="ECO:0000313" key="2">
    <source>
        <dbReference type="Proteomes" id="UP000886998"/>
    </source>
</evidence>
<comment type="caution">
    <text evidence="1">The sequence shown here is derived from an EMBL/GenBank/DDBJ whole genome shotgun (WGS) entry which is preliminary data.</text>
</comment>
<gene>
    <name evidence="1" type="ORF">TNIN_377211</name>
</gene>
<dbReference type="EMBL" id="BMAV01006718">
    <property type="protein sequence ID" value="GFY48952.1"/>
    <property type="molecule type" value="Genomic_DNA"/>
</dbReference>
<sequence length="122" mass="14251">MVGQDNLCFNEVHGDKLVDRQIVMNKGKLISKLKDLRQRQKTPSLSTATIIEKKGDILSHHHPHMKLTLFKKNNKTAAEALFVKLKQYMIQIIHDLSRCNLKEYGILLGFCRHKFEELRRKV</sequence>
<keyword evidence="2" id="KW-1185">Reference proteome</keyword>
<reference evidence="1" key="1">
    <citation type="submission" date="2020-08" db="EMBL/GenBank/DDBJ databases">
        <title>Multicomponent nature underlies the extraordinary mechanical properties of spider dragline silk.</title>
        <authorList>
            <person name="Kono N."/>
            <person name="Nakamura H."/>
            <person name="Mori M."/>
            <person name="Yoshida Y."/>
            <person name="Ohtoshi R."/>
            <person name="Malay A.D."/>
            <person name="Moran D.A.P."/>
            <person name="Tomita M."/>
            <person name="Numata K."/>
            <person name="Arakawa K."/>
        </authorList>
    </citation>
    <scope>NUCLEOTIDE SEQUENCE</scope>
</reference>
<evidence type="ECO:0000313" key="1">
    <source>
        <dbReference type="EMBL" id="GFY48952.1"/>
    </source>
</evidence>
<accession>A0A8X6X8B9</accession>
<dbReference type="Proteomes" id="UP000886998">
    <property type="component" value="Unassembled WGS sequence"/>
</dbReference>
<organism evidence="1 2">
    <name type="scientific">Trichonephila inaurata madagascariensis</name>
    <dbReference type="NCBI Taxonomy" id="2747483"/>
    <lineage>
        <taxon>Eukaryota</taxon>
        <taxon>Metazoa</taxon>
        <taxon>Ecdysozoa</taxon>
        <taxon>Arthropoda</taxon>
        <taxon>Chelicerata</taxon>
        <taxon>Arachnida</taxon>
        <taxon>Araneae</taxon>
        <taxon>Araneomorphae</taxon>
        <taxon>Entelegynae</taxon>
        <taxon>Araneoidea</taxon>
        <taxon>Nephilidae</taxon>
        <taxon>Trichonephila</taxon>
        <taxon>Trichonephila inaurata</taxon>
    </lineage>
</organism>